<dbReference type="SUPFAM" id="SSF53335">
    <property type="entry name" value="S-adenosyl-L-methionine-dependent methyltransferases"/>
    <property type="match status" value="1"/>
</dbReference>
<name>A0A7K3WB13_9ACTN</name>
<dbReference type="Proteomes" id="UP000470470">
    <property type="component" value="Unassembled WGS sequence"/>
</dbReference>
<reference evidence="2 3" key="1">
    <citation type="submission" date="2020-02" db="EMBL/GenBank/DDBJ databases">
        <title>The whole genome sequence of CPCC 205119.</title>
        <authorList>
            <person name="Jiang Z."/>
        </authorList>
    </citation>
    <scope>NUCLEOTIDE SEQUENCE [LARGE SCALE GENOMIC DNA]</scope>
    <source>
        <strain evidence="2 3">CPCC 205119</strain>
    </source>
</reference>
<keyword evidence="2" id="KW-0808">Transferase</keyword>
<dbReference type="Gene3D" id="3.40.50.150">
    <property type="entry name" value="Vaccinia Virus protein VP39"/>
    <property type="match status" value="2"/>
</dbReference>
<dbReference type="GO" id="GO:0032259">
    <property type="term" value="P:methylation"/>
    <property type="evidence" value="ECO:0007669"/>
    <property type="project" value="UniProtKB-KW"/>
</dbReference>
<keyword evidence="2" id="KW-0489">Methyltransferase</keyword>
<protein>
    <submittedName>
        <fullName evidence="2">Class I SAM-dependent methyltransferase</fullName>
    </submittedName>
</protein>
<evidence type="ECO:0000313" key="2">
    <source>
        <dbReference type="EMBL" id="NEL53652.1"/>
    </source>
</evidence>
<dbReference type="RefSeq" id="WP_162392627.1">
    <property type="nucleotide sequence ID" value="NZ_JAABOZ010000002.1"/>
</dbReference>
<proteinExistence type="predicted"/>
<accession>A0A7K3WB13</accession>
<dbReference type="AlphaFoldDB" id="A0A7K3WB13"/>
<sequence>MDGFDPLASFGEQTAATYDDALRGDEQQTVDCLQRWARGGPALELAVGTGRIGLPLAARGVPVDGIEQSAAMIARLRAKPGGDRLTVAHGDMATERLPGRYRLVYLVYNTLYNLLTQDGQVRCFENAAAHLTEDGVFLVEAQVPAFLYRLREDQYVDAEAVGLSSVTLDVGRFDPATQLLDECHVTLGAGGVRVAPIVTRYVWPSEMDLMARIAGLRLVQRSAGWAGEPFDGRSTRHVSVYGR</sequence>
<dbReference type="GO" id="GO:0008168">
    <property type="term" value="F:methyltransferase activity"/>
    <property type="evidence" value="ECO:0007669"/>
    <property type="project" value="UniProtKB-KW"/>
</dbReference>
<gene>
    <name evidence="2" type="ORF">G1H19_06490</name>
</gene>
<dbReference type="CDD" id="cd02440">
    <property type="entry name" value="AdoMet_MTases"/>
    <property type="match status" value="1"/>
</dbReference>
<evidence type="ECO:0000313" key="3">
    <source>
        <dbReference type="Proteomes" id="UP000470470"/>
    </source>
</evidence>
<dbReference type="InterPro" id="IPR041698">
    <property type="entry name" value="Methyltransf_25"/>
</dbReference>
<dbReference type="EMBL" id="JAAGWK010000009">
    <property type="protein sequence ID" value="NEL53652.1"/>
    <property type="molecule type" value="Genomic_DNA"/>
</dbReference>
<keyword evidence="3" id="KW-1185">Reference proteome</keyword>
<evidence type="ECO:0000259" key="1">
    <source>
        <dbReference type="Pfam" id="PF13649"/>
    </source>
</evidence>
<feature type="domain" description="Methyltransferase" evidence="1">
    <location>
        <begin position="43"/>
        <end position="135"/>
    </location>
</feature>
<comment type="caution">
    <text evidence="2">The sequence shown here is derived from an EMBL/GenBank/DDBJ whole genome shotgun (WGS) entry which is preliminary data.</text>
</comment>
<dbReference type="Pfam" id="PF13649">
    <property type="entry name" value="Methyltransf_25"/>
    <property type="match status" value="1"/>
</dbReference>
<organism evidence="2 3">
    <name type="scientific">Goekera deserti</name>
    <dbReference type="NCBI Taxonomy" id="2497753"/>
    <lineage>
        <taxon>Bacteria</taxon>
        <taxon>Bacillati</taxon>
        <taxon>Actinomycetota</taxon>
        <taxon>Actinomycetes</taxon>
        <taxon>Geodermatophilales</taxon>
        <taxon>Geodermatophilaceae</taxon>
        <taxon>Goekera</taxon>
    </lineage>
</organism>
<dbReference type="InterPro" id="IPR029063">
    <property type="entry name" value="SAM-dependent_MTases_sf"/>
</dbReference>